<accession>A0A183E5J1</accession>
<organism evidence="4">
    <name type="scientific">Gongylonema pulchrum</name>
    <dbReference type="NCBI Taxonomy" id="637853"/>
    <lineage>
        <taxon>Eukaryota</taxon>
        <taxon>Metazoa</taxon>
        <taxon>Ecdysozoa</taxon>
        <taxon>Nematoda</taxon>
        <taxon>Chromadorea</taxon>
        <taxon>Rhabditida</taxon>
        <taxon>Spirurina</taxon>
        <taxon>Spiruromorpha</taxon>
        <taxon>Spiruroidea</taxon>
        <taxon>Gongylonematidae</taxon>
        <taxon>Gongylonema</taxon>
    </lineage>
</organism>
<name>A0A183E5J1_9BILA</name>
<reference evidence="2 3" key="2">
    <citation type="submission" date="2018-11" db="EMBL/GenBank/DDBJ databases">
        <authorList>
            <consortium name="Pathogen Informatics"/>
        </authorList>
    </citation>
    <scope>NUCLEOTIDE SEQUENCE [LARGE SCALE GENOMIC DNA]</scope>
</reference>
<dbReference type="WBParaSite" id="GPUH_0001625401-mRNA-1">
    <property type="protein sequence ID" value="GPUH_0001625401-mRNA-1"/>
    <property type="gene ID" value="GPUH_0001625401"/>
</dbReference>
<dbReference type="EMBL" id="UYRT01083468">
    <property type="protein sequence ID" value="VDN27492.1"/>
    <property type="molecule type" value="Genomic_DNA"/>
</dbReference>
<evidence type="ECO:0000313" key="3">
    <source>
        <dbReference type="Proteomes" id="UP000271098"/>
    </source>
</evidence>
<dbReference type="AlphaFoldDB" id="A0A183E5J1"/>
<feature type="region of interest" description="Disordered" evidence="1">
    <location>
        <begin position="1"/>
        <end position="80"/>
    </location>
</feature>
<evidence type="ECO:0000313" key="2">
    <source>
        <dbReference type="EMBL" id="VDN27492.1"/>
    </source>
</evidence>
<sequence>MGKERSVATAAEGSNVDGAEDEGDLDESTTSKQASDHDGCSTARAFEKPKEQNASEEVVDVPSNAELAQRENQDTPTRVIHFQDTVHVDMSKL</sequence>
<keyword evidence="3" id="KW-1185">Reference proteome</keyword>
<feature type="compositionally biased region" description="Acidic residues" evidence="1">
    <location>
        <begin position="18"/>
        <end position="27"/>
    </location>
</feature>
<feature type="compositionally biased region" description="Basic and acidic residues" evidence="1">
    <location>
        <begin position="34"/>
        <end position="53"/>
    </location>
</feature>
<evidence type="ECO:0000256" key="1">
    <source>
        <dbReference type="SAM" id="MobiDB-lite"/>
    </source>
</evidence>
<proteinExistence type="predicted"/>
<gene>
    <name evidence="2" type="ORF">GPUH_LOCUS16232</name>
</gene>
<reference evidence="4" key="1">
    <citation type="submission" date="2016-06" db="UniProtKB">
        <authorList>
            <consortium name="WormBaseParasite"/>
        </authorList>
    </citation>
    <scope>IDENTIFICATION</scope>
</reference>
<dbReference type="Proteomes" id="UP000271098">
    <property type="component" value="Unassembled WGS sequence"/>
</dbReference>
<protein>
    <submittedName>
        <fullName evidence="2 4">Uncharacterized protein</fullName>
    </submittedName>
</protein>
<evidence type="ECO:0000313" key="4">
    <source>
        <dbReference type="WBParaSite" id="GPUH_0001625401-mRNA-1"/>
    </source>
</evidence>